<dbReference type="InterPro" id="IPR045851">
    <property type="entry name" value="AMP-bd_C_sf"/>
</dbReference>
<dbReference type="PANTHER" id="PTHR43201">
    <property type="entry name" value="ACYL-COA SYNTHETASE"/>
    <property type="match status" value="1"/>
</dbReference>
<dbReference type="GO" id="GO:0008756">
    <property type="term" value="F:o-succinylbenzoate-CoA ligase activity"/>
    <property type="evidence" value="ECO:0007669"/>
    <property type="project" value="UniProtKB-EC"/>
</dbReference>
<accession>A0A7Y3ZZ70</accession>
<organism evidence="8 9">
    <name type="scientific">Vibrio pectenicida</name>
    <dbReference type="NCBI Taxonomy" id="62763"/>
    <lineage>
        <taxon>Bacteria</taxon>
        <taxon>Pseudomonadati</taxon>
        <taxon>Pseudomonadota</taxon>
        <taxon>Gammaproteobacteria</taxon>
        <taxon>Vibrionales</taxon>
        <taxon>Vibrionaceae</taxon>
        <taxon>Vibrio</taxon>
    </lineage>
</organism>
<dbReference type="GO" id="GO:0006631">
    <property type="term" value="P:fatty acid metabolic process"/>
    <property type="evidence" value="ECO:0007669"/>
    <property type="project" value="TreeGrafter"/>
</dbReference>
<dbReference type="AlphaFoldDB" id="A0A7Y3ZZ70"/>
<comment type="caution">
    <text evidence="8">The sequence shown here is derived from an EMBL/GenBank/DDBJ whole genome shotgun (WGS) entry which is preliminary data.</text>
</comment>
<dbReference type="RefSeq" id="WP_171360386.1">
    <property type="nucleotide sequence ID" value="NZ_VTXC01000012.1"/>
</dbReference>
<dbReference type="GO" id="GO:0005524">
    <property type="term" value="F:ATP binding"/>
    <property type="evidence" value="ECO:0007669"/>
    <property type="project" value="UniProtKB-KW"/>
</dbReference>
<reference evidence="8 9" key="1">
    <citation type="submission" date="2019-09" db="EMBL/GenBank/DDBJ databases">
        <title>Draft genome sequencing and comparative genomics of hatchery-associated Vibrios.</title>
        <authorList>
            <person name="Kehlet-Delgado H."/>
            <person name="Mueller R.S."/>
        </authorList>
    </citation>
    <scope>NUCLEOTIDE SEQUENCE [LARGE SCALE GENOMIC DNA]</scope>
    <source>
        <strain evidence="8 9">99-46-Y</strain>
    </source>
</reference>
<keyword evidence="3 8" id="KW-0436">Ligase</keyword>
<keyword evidence="5" id="KW-0067">ATP-binding</keyword>
<evidence type="ECO:0000256" key="1">
    <source>
        <dbReference type="ARBA" id="ARBA00006432"/>
    </source>
</evidence>
<dbReference type="Gene3D" id="3.40.50.12780">
    <property type="entry name" value="N-terminal domain of ligase-like"/>
    <property type="match status" value="1"/>
</dbReference>
<dbReference type="PANTHER" id="PTHR43201:SF5">
    <property type="entry name" value="MEDIUM-CHAIN ACYL-COA LIGASE ACSF2, MITOCHONDRIAL"/>
    <property type="match status" value="1"/>
</dbReference>
<name>A0A7Y3ZZ70_9VIBR</name>
<keyword evidence="2" id="KW-0474">Menaquinone biosynthesis</keyword>
<dbReference type="InterPro" id="IPR010192">
    <property type="entry name" value="MenE"/>
</dbReference>
<comment type="similarity">
    <text evidence="1">Belongs to the ATP-dependent AMP-binding enzyme family.</text>
</comment>
<dbReference type="EC" id="6.2.1.26" evidence="8"/>
<dbReference type="NCBIfam" id="NF006539">
    <property type="entry name" value="PRK09029.1"/>
    <property type="match status" value="1"/>
</dbReference>
<dbReference type="GO" id="GO:0031956">
    <property type="term" value="F:medium-chain fatty acid-CoA ligase activity"/>
    <property type="evidence" value="ECO:0007669"/>
    <property type="project" value="TreeGrafter"/>
</dbReference>
<dbReference type="Pfam" id="PF13193">
    <property type="entry name" value="AMP-binding_C"/>
    <property type="match status" value="1"/>
</dbReference>
<evidence type="ECO:0000259" key="6">
    <source>
        <dbReference type="Pfam" id="PF00501"/>
    </source>
</evidence>
<dbReference type="Pfam" id="PF00501">
    <property type="entry name" value="AMP-binding"/>
    <property type="match status" value="1"/>
</dbReference>
<dbReference type="InterPro" id="IPR000873">
    <property type="entry name" value="AMP-dep_synth/lig_dom"/>
</dbReference>
<dbReference type="InterPro" id="IPR020845">
    <property type="entry name" value="AMP-binding_CS"/>
</dbReference>
<feature type="domain" description="AMP-binding enzyme C-terminal" evidence="7">
    <location>
        <begin position="368"/>
        <end position="425"/>
    </location>
</feature>
<evidence type="ECO:0000256" key="3">
    <source>
        <dbReference type="ARBA" id="ARBA00022598"/>
    </source>
</evidence>
<evidence type="ECO:0000313" key="8">
    <source>
        <dbReference type="EMBL" id="NOH70919.1"/>
    </source>
</evidence>
<dbReference type="InterPro" id="IPR025110">
    <property type="entry name" value="AMP-bd_C"/>
</dbReference>
<dbReference type="SUPFAM" id="SSF56801">
    <property type="entry name" value="Acetyl-CoA synthetase-like"/>
    <property type="match status" value="1"/>
</dbReference>
<evidence type="ECO:0000256" key="4">
    <source>
        <dbReference type="ARBA" id="ARBA00022741"/>
    </source>
</evidence>
<sequence length="461" mass="50991">MVGSLSPIKEWAKLRPFSLAVKSQDVEYTWVELVDQVDSVAASLASQGIKSGEVLTCVGKNSLDMLLVYLACMELGVICAPVMPQTKLGFEAKLKVLYSRRMQVKVWCTPPNSALVMYSNVKLESSSNVEYLVGYHQDKPASIIFTSGSTGVPKAVVHTSRQHLASAAGLLEKLLFTHGDTWLLSLPIYHVSGLAIVYRWLFSGATLKIASGDLQSDLSDVTHASFVATQLQRAVENDILSGLTHVLLGGSHIPLSLCEEVSKLGIDTWVGYGMTEAASTVTVKLVDGSDSSGQVLNKRRVKLQDERIYIAGEILASGYYYQGNIEPLTYNGWFDTKDLGLWQNGGLHIIGRADNLFISGGENIHCEEIEAVLNKIPHVIQAIVVPVEDKEFGHRPVAVIQSEFNINIADIEQNLSTKLVKFKWPVAYYKMPENFYLDEIKISRQAVSQWAYRHRAQSNYH</sequence>
<dbReference type="PROSITE" id="PS00455">
    <property type="entry name" value="AMP_BINDING"/>
    <property type="match status" value="1"/>
</dbReference>
<dbReference type="Gene3D" id="3.30.300.30">
    <property type="match status" value="1"/>
</dbReference>
<dbReference type="Proteomes" id="UP000565719">
    <property type="component" value="Unassembled WGS sequence"/>
</dbReference>
<feature type="domain" description="AMP-dependent synthetase/ligase" evidence="6">
    <location>
        <begin position="9"/>
        <end position="320"/>
    </location>
</feature>
<dbReference type="InterPro" id="IPR042099">
    <property type="entry name" value="ANL_N_sf"/>
</dbReference>
<gene>
    <name evidence="8" type="primary">menE</name>
    <name evidence="8" type="ORF">F0225_06135</name>
</gene>
<dbReference type="EMBL" id="VTXC01000012">
    <property type="protein sequence ID" value="NOH70919.1"/>
    <property type="molecule type" value="Genomic_DNA"/>
</dbReference>
<evidence type="ECO:0000256" key="5">
    <source>
        <dbReference type="ARBA" id="ARBA00022840"/>
    </source>
</evidence>
<evidence type="ECO:0000259" key="7">
    <source>
        <dbReference type="Pfam" id="PF13193"/>
    </source>
</evidence>
<keyword evidence="4" id="KW-0547">Nucleotide-binding</keyword>
<dbReference type="CDD" id="cd17630">
    <property type="entry name" value="OSB_MenE-like"/>
    <property type="match status" value="1"/>
</dbReference>
<proteinExistence type="inferred from homology"/>
<evidence type="ECO:0000313" key="9">
    <source>
        <dbReference type="Proteomes" id="UP000565719"/>
    </source>
</evidence>
<evidence type="ECO:0000256" key="2">
    <source>
        <dbReference type="ARBA" id="ARBA00022428"/>
    </source>
</evidence>
<protein>
    <submittedName>
        <fullName evidence="8">O-succinylbenzoate--CoA ligase</fullName>
        <ecNumber evidence="8">6.2.1.26</ecNumber>
    </submittedName>
</protein>
<dbReference type="GO" id="GO:0009234">
    <property type="term" value="P:menaquinone biosynthetic process"/>
    <property type="evidence" value="ECO:0007669"/>
    <property type="project" value="UniProtKB-KW"/>
</dbReference>
<dbReference type="NCBIfam" id="TIGR01923">
    <property type="entry name" value="menE"/>
    <property type="match status" value="1"/>
</dbReference>